<keyword evidence="8" id="KW-0411">Iron-sulfur</keyword>
<dbReference type="Gene3D" id="1.20.1270.30">
    <property type="match status" value="1"/>
</dbReference>
<evidence type="ECO:0000256" key="10">
    <source>
        <dbReference type="SAM" id="Coils"/>
    </source>
</evidence>
<keyword evidence="5" id="KW-0479">Metal-binding</keyword>
<dbReference type="GO" id="GO:0042542">
    <property type="term" value="P:response to hydrogen peroxide"/>
    <property type="evidence" value="ECO:0007669"/>
    <property type="project" value="TreeGrafter"/>
</dbReference>
<comment type="cofactor">
    <cofactor evidence="1">
        <name>[4Fe-4S] cluster</name>
        <dbReference type="ChEBI" id="CHEBI:49883"/>
    </cofactor>
</comment>
<dbReference type="GO" id="GO:0006091">
    <property type="term" value="P:generation of precursor metabolites and energy"/>
    <property type="evidence" value="ECO:0007669"/>
    <property type="project" value="InterPro"/>
</dbReference>
<dbReference type="Gene3D" id="3.40.50.2030">
    <property type="match status" value="2"/>
</dbReference>
<dbReference type="PANTHER" id="PTHR30109">
    <property type="entry name" value="HYDROXYLAMINE REDUCTASE"/>
    <property type="match status" value="1"/>
</dbReference>
<keyword evidence="10" id="KW-0175">Coiled coil</keyword>
<keyword evidence="3" id="KW-0004">4Fe-4S</keyword>
<proteinExistence type="predicted"/>
<comment type="catalytic activity">
    <reaction evidence="9">
        <text>CO + 2 oxidized [2Fe-2S]-[ferredoxin] + H2O = 2 reduced [2Fe-2S]-[ferredoxin] + CO2 + 2 H(+)</text>
        <dbReference type="Rhea" id="RHEA:21040"/>
        <dbReference type="Rhea" id="RHEA-COMP:10000"/>
        <dbReference type="Rhea" id="RHEA-COMP:10001"/>
        <dbReference type="ChEBI" id="CHEBI:15377"/>
        <dbReference type="ChEBI" id="CHEBI:15378"/>
        <dbReference type="ChEBI" id="CHEBI:16526"/>
        <dbReference type="ChEBI" id="CHEBI:17245"/>
        <dbReference type="ChEBI" id="CHEBI:33737"/>
        <dbReference type="ChEBI" id="CHEBI:33738"/>
        <dbReference type="EC" id="1.2.7.4"/>
    </reaction>
</comment>
<keyword evidence="7" id="KW-0408">Iron</keyword>
<dbReference type="InterPro" id="IPR011254">
    <property type="entry name" value="Prismane-like_sf"/>
</dbReference>
<dbReference type="InterPro" id="IPR016099">
    <property type="entry name" value="Prismane-like_a/b-sand"/>
</dbReference>
<evidence type="ECO:0000256" key="6">
    <source>
        <dbReference type="ARBA" id="ARBA00023002"/>
    </source>
</evidence>
<dbReference type="GO" id="GO:0051539">
    <property type="term" value="F:4 iron, 4 sulfur cluster binding"/>
    <property type="evidence" value="ECO:0007669"/>
    <property type="project" value="UniProtKB-KW"/>
</dbReference>
<dbReference type="PANTHER" id="PTHR30109:SF6">
    <property type="entry name" value="ACETYL-COA DECARBONYLASE_SYNTHASE COMPLEX SUBUNIT ALPHA"/>
    <property type="match status" value="1"/>
</dbReference>
<reference evidence="11" key="1">
    <citation type="journal article" date="2020" name="mSystems">
        <title>Genome- and Community-Level Interaction Insights into Carbon Utilization and Element Cycling Functions of Hydrothermarchaeota in Hydrothermal Sediment.</title>
        <authorList>
            <person name="Zhou Z."/>
            <person name="Liu Y."/>
            <person name="Xu W."/>
            <person name="Pan J."/>
            <person name="Luo Z.H."/>
            <person name="Li M."/>
        </authorList>
    </citation>
    <scope>NUCLEOTIDE SEQUENCE [LARGE SCALE GENOMIC DNA]</scope>
    <source>
        <strain evidence="11">SpSt-711</strain>
    </source>
</reference>
<organism evidence="11">
    <name type="scientific">Thermodesulfobacterium geofontis</name>
    <dbReference type="NCBI Taxonomy" id="1295609"/>
    <lineage>
        <taxon>Bacteria</taxon>
        <taxon>Pseudomonadati</taxon>
        <taxon>Thermodesulfobacteriota</taxon>
        <taxon>Thermodesulfobacteria</taxon>
        <taxon>Thermodesulfobacteriales</taxon>
        <taxon>Thermodesulfobacteriaceae</taxon>
        <taxon>Thermodesulfobacterium</taxon>
    </lineage>
</organism>
<dbReference type="GO" id="GO:0043885">
    <property type="term" value="F:anaerobic carbon-monoxide dehydrogenase activity"/>
    <property type="evidence" value="ECO:0007669"/>
    <property type="project" value="UniProtKB-EC"/>
</dbReference>
<dbReference type="EC" id="1.2.7.4" evidence="2"/>
<dbReference type="EMBL" id="DTEI01000091">
    <property type="protein sequence ID" value="HGU16038.1"/>
    <property type="molecule type" value="Genomic_DNA"/>
</dbReference>
<dbReference type="GO" id="GO:0016151">
    <property type="term" value="F:nickel cation binding"/>
    <property type="evidence" value="ECO:0007669"/>
    <property type="project" value="InterPro"/>
</dbReference>
<dbReference type="Pfam" id="PF03063">
    <property type="entry name" value="Prismane"/>
    <property type="match status" value="1"/>
</dbReference>
<evidence type="ECO:0000256" key="8">
    <source>
        <dbReference type="ARBA" id="ARBA00023014"/>
    </source>
</evidence>
<evidence type="ECO:0000313" key="11">
    <source>
        <dbReference type="EMBL" id="HGU16038.1"/>
    </source>
</evidence>
<comment type="caution">
    <text evidence="11">The sequence shown here is derived from an EMBL/GenBank/DDBJ whole genome shotgun (WGS) entry which is preliminary data.</text>
</comment>
<dbReference type="GO" id="GO:0004601">
    <property type="term" value="F:peroxidase activity"/>
    <property type="evidence" value="ECO:0007669"/>
    <property type="project" value="TreeGrafter"/>
</dbReference>
<feature type="coiled-coil region" evidence="10">
    <location>
        <begin position="21"/>
        <end position="62"/>
    </location>
</feature>
<evidence type="ECO:0000256" key="4">
    <source>
        <dbReference type="ARBA" id="ARBA00022596"/>
    </source>
</evidence>
<sequence>MVNKFSEEKLKEIFLNLKIGIKALKTGMEFLESGVKKLEKKVLELTKEVKKVEIKVEKIEKEKEPEKIEILGKIYKRPLKEITFELSNKTLEKIYEKIHKEKPDLYTIPKRIEKRKLTKIEEEGILCTLCNLGPCEIIEDKEELKGICGLDASVVSAKNFARLVGEGTSLNLEHARKIAEIFKGIATEEIPLQIRDKRKLKLFAHSLGINLELPEEKILDEVAKKIFQMFSQQEGELILIQRAPQNLVEKWKKYKVIPRGIEREILELIYRTSMGVDHYYKNILLSAVRCSLSDGWGSSLIATELQDILFGTPKPVKSFVNIGEKVIFKDRVNVVVHGQDPMMADLLRKASLDSEIVELANKVGAKGINILGLCGTGNEILMRKGIPALGTFIHQEAVIATGAIEAIVLDGECVAPNIVQIANQFHTAIITTNPLSLIEGTIYVEFNKNYPLESAKEILKIAISKYKERKISEINIPDEAVEIVSGFSLEALMYIMGGRFRASLELLNENLINGKILGIAVITGGDHSGMKENVEIELTKELIANNVLVLTTGCSAIKLGMAGLLIQEAAKLAGEGLREVIEGIGCPPVLHMGSFVDNSRILLTLTEIINTGGLGKDICDLPIVVCIPQWISKKVISIGMYFSASGIQVVFGSDFPFIGSKKTTYFLFNEIEKYFGGAFRVASEASDFVSMVIDRIWQKRKELGIDKPKPRILYDMAMRRALDEKIYIPSIHKLGGLKRNDNNKN</sequence>
<evidence type="ECO:0000256" key="7">
    <source>
        <dbReference type="ARBA" id="ARBA00023004"/>
    </source>
</evidence>
<dbReference type="SUPFAM" id="SSF56821">
    <property type="entry name" value="Prismane protein-like"/>
    <property type="match status" value="1"/>
</dbReference>
<dbReference type="InterPro" id="IPR016101">
    <property type="entry name" value="CO_DH_a-bundle"/>
</dbReference>
<name>A0A7V4JQV2_9BACT</name>
<evidence type="ECO:0000256" key="9">
    <source>
        <dbReference type="ARBA" id="ARBA00048733"/>
    </source>
</evidence>
<keyword evidence="6 11" id="KW-0560">Oxidoreductase</keyword>
<protein>
    <recommendedName>
        <fullName evidence="2">anaerobic carbon-monoxide dehydrogenase</fullName>
        <ecNumber evidence="2">1.2.7.4</ecNumber>
    </recommendedName>
</protein>
<dbReference type="InterPro" id="IPR004137">
    <property type="entry name" value="HCP/CODH"/>
</dbReference>
<dbReference type="NCBIfam" id="TIGR01702">
    <property type="entry name" value="CO_DH_cata"/>
    <property type="match status" value="1"/>
</dbReference>
<dbReference type="AlphaFoldDB" id="A0A7V4JQV2"/>
<accession>A0A7V4JQV2</accession>
<evidence type="ECO:0000256" key="2">
    <source>
        <dbReference type="ARBA" id="ARBA00012819"/>
    </source>
</evidence>
<keyword evidence="4" id="KW-0533">Nickel</keyword>
<dbReference type="InterPro" id="IPR010047">
    <property type="entry name" value="CODH"/>
</dbReference>
<dbReference type="GO" id="GO:0050418">
    <property type="term" value="F:hydroxylamine reductase activity"/>
    <property type="evidence" value="ECO:0007669"/>
    <property type="project" value="TreeGrafter"/>
</dbReference>
<gene>
    <name evidence="11" type="primary">cooS</name>
    <name evidence="11" type="ORF">ENU91_05245</name>
</gene>
<evidence type="ECO:0000256" key="1">
    <source>
        <dbReference type="ARBA" id="ARBA00001966"/>
    </source>
</evidence>
<evidence type="ECO:0000256" key="5">
    <source>
        <dbReference type="ARBA" id="ARBA00022723"/>
    </source>
</evidence>
<evidence type="ECO:0000256" key="3">
    <source>
        <dbReference type="ARBA" id="ARBA00022485"/>
    </source>
</evidence>